<dbReference type="EMBL" id="UINC01216826">
    <property type="protein sequence ID" value="SVE43130.1"/>
    <property type="molecule type" value="Genomic_DNA"/>
</dbReference>
<evidence type="ECO:0000313" key="2">
    <source>
        <dbReference type="EMBL" id="SVE43130.1"/>
    </source>
</evidence>
<keyword evidence="1" id="KW-0812">Transmembrane</keyword>
<accession>A0A383DFP5</accession>
<reference evidence="2" key="1">
    <citation type="submission" date="2018-05" db="EMBL/GenBank/DDBJ databases">
        <authorList>
            <person name="Lanie J.A."/>
            <person name="Ng W.-L."/>
            <person name="Kazmierczak K.M."/>
            <person name="Andrzejewski T.M."/>
            <person name="Davidsen T.M."/>
            <person name="Wayne K.J."/>
            <person name="Tettelin H."/>
            <person name="Glass J.I."/>
            <person name="Rusch D."/>
            <person name="Podicherti R."/>
            <person name="Tsui H.-C.T."/>
            <person name="Winkler M.E."/>
        </authorList>
    </citation>
    <scope>NUCLEOTIDE SEQUENCE</scope>
</reference>
<name>A0A383DFP5_9ZZZZ</name>
<organism evidence="2">
    <name type="scientific">marine metagenome</name>
    <dbReference type="NCBI Taxonomy" id="408172"/>
    <lineage>
        <taxon>unclassified sequences</taxon>
        <taxon>metagenomes</taxon>
        <taxon>ecological metagenomes</taxon>
    </lineage>
</organism>
<gene>
    <name evidence="2" type="ORF">METZ01_LOCUS495984</name>
</gene>
<dbReference type="AlphaFoldDB" id="A0A383DFP5"/>
<keyword evidence="1" id="KW-0472">Membrane</keyword>
<keyword evidence="1" id="KW-1133">Transmembrane helix</keyword>
<evidence type="ECO:0000256" key="1">
    <source>
        <dbReference type="SAM" id="Phobius"/>
    </source>
</evidence>
<proteinExistence type="predicted"/>
<feature type="non-terminal residue" evidence="2">
    <location>
        <position position="85"/>
    </location>
</feature>
<protein>
    <submittedName>
        <fullName evidence="2">Uncharacterized protein</fullName>
    </submittedName>
</protein>
<sequence length="85" mass="9842">MSPANNRLNMTMLDKDFIRNNVTLYIATVPAGAGGCFLRYLQRFYLGHQLKIIDEKNFPHLNKWDPAYGLFDIKDTPPIVLTEER</sequence>
<feature type="transmembrane region" description="Helical" evidence="1">
    <location>
        <begin position="22"/>
        <end position="41"/>
    </location>
</feature>